<proteinExistence type="predicted"/>
<protein>
    <submittedName>
        <fullName evidence="2">Uncharacterized protein</fullName>
    </submittedName>
</protein>
<evidence type="ECO:0000313" key="2">
    <source>
        <dbReference type="EMBL" id="PPQ87544.1"/>
    </source>
</evidence>
<organism evidence="2 3">
    <name type="scientific">Psilocybe cyanescens</name>
    <dbReference type="NCBI Taxonomy" id="93625"/>
    <lineage>
        <taxon>Eukaryota</taxon>
        <taxon>Fungi</taxon>
        <taxon>Dikarya</taxon>
        <taxon>Basidiomycota</taxon>
        <taxon>Agaricomycotina</taxon>
        <taxon>Agaricomycetes</taxon>
        <taxon>Agaricomycetidae</taxon>
        <taxon>Agaricales</taxon>
        <taxon>Agaricineae</taxon>
        <taxon>Strophariaceae</taxon>
        <taxon>Psilocybe</taxon>
    </lineage>
</organism>
<evidence type="ECO:0000313" key="3">
    <source>
        <dbReference type="Proteomes" id="UP000283269"/>
    </source>
</evidence>
<dbReference type="InParanoid" id="A0A409XA05"/>
<gene>
    <name evidence="2" type="ORF">CVT25_008463</name>
</gene>
<name>A0A409XA05_PSICY</name>
<dbReference type="AlphaFoldDB" id="A0A409XA05"/>
<dbReference type="EMBL" id="NHYD01002262">
    <property type="protein sequence ID" value="PPQ87544.1"/>
    <property type="molecule type" value="Genomic_DNA"/>
</dbReference>
<sequence>MVNGAGNHLKHLATLPLTGAGTGEPTTFKDAEGVGMLGKSHKLPSIVMNKPLEKLSRFTLLTSQSSLTPSQSLKNLLSKICFYPL</sequence>
<accession>A0A409XA05</accession>
<keyword evidence="3" id="KW-1185">Reference proteome</keyword>
<reference evidence="2 3" key="1">
    <citation type="journal article" date="2018" name="Evol. Lett.">
        <title>Horizontal gene cluster transfer increased hallucinogenic mushroom diversity.</title>
        <authorList>
            <person name="Reynolds H.T."/>
            <person name="Vijayakumar V."/>
            <person name="Gluck-Thaler E."/>
            <person name="Korotkin H.B."/>
            <person name="Matheny P.B."/>
            <person name="Slot J.C."/>
        </authorList>
    </citation>
    <scope>NUCLEOTIDE SEQUENCE [LARGE SCALE GENOMIC DNA]</scope>
    <source>
        <strain evidence="2 3">2631</strain>
    </source>
</reference>
<comment type="caution">
    <text evidence="2">The sequence shown here is derived from an EMBL/GenBank/DDBJ whole genome shotgun (WGS) entry which is preliminary data.</text>
</comment>
<dbReference type="Proteomes" id="UP000283269">
    <property type="component" value="Unassembled WGS sequence"/>
</dbReference>
<feature type="region of interest" description="Disordered" evidence="1">
    <location>
        <begin position="13"/>
        <end position="32"/>
    </location>
</feature>
<evidence type="ECO:0000256" key="1">
    <source>
        <dbReference type="SAM" id="MobiDB-lite"/>
    </source>
</evidence>